<evidence type="ECO:0000256" key="1">
    <source>
        <dbReference type="ARBA" id="ARBA00009179"/>
    </source>
</evidence>
<evidence type="ECO:0000259" key="7">
    <source>
        <dbReference type="PROSITE" id="PS50106"/>
    </source>
</evidence>
<dbReference type="PROSITE" id="PS50106">
    <property type="entry name" value="PDZ"/>
    <property type="match status" value="1"/>
</dbReference>
<dbReference type="Pfam" id="PF17820">
    <property type="entry name" value="PDZ_6"/>
    <property type="match status" value="1"/>
</dbReference>
<dbReference type="InterPro" id="IPR041489">
    <property type="entry name" value="PDZ_6"/>
</dbReference>
<dbReference type="InterPro" id="IPR036034">
    <property type="entry name" value="PDZ_sf"/>
</dbReference>
<dbReference type="SUPFAM" id="SSF50156">
    <property type="entry name" value="PDZ domain-like"/>
    <property type="match status" value="1"/>
</dbReference>
<gene>
    <name evidence="8" type="ORF">H9Q80_00765</name>
</gene>
<evidence type="ECO:0000313" key="8">
    <source>
        <dbReference type="EMBL" id="QNM12521.1"/>
    </source>
</evidence>
<dbReference type="AlphaFoldDB" id="A0A7G9GNY9"/>
<evidence type="ECO:0000256" key="6">
    <source>
        <dbReference type="SAM" id="Phobius"/>
    </source>
</evidence>
<dbReference type="CDD" id="cd06782">
    <property type="entry name" value="cpPDZ_CPP-like"/>
    <property type="match status" value="1"/>
</dbReference>
<sequence length="492" mass="54418">MAKKVVRYHLVRHKWPDEIEAEKKIKKRRILTVAACIVFFIGGFLSNNVWSKSTSATSDEDFKKFFDIYQTMSTNFYFGKDKDDLKDTLISGAINGMVDAGGDPHTMYLEPTQSKSFTSSMEGSFVGIGVSYFEQSKGVFIISKVYKDSPAQEAGLMSGDQIYAIKGKPVKDLTIDEVADMIKGDTGSKIEIEIVRENKHIKKTVERRKVNDSVLSSVNGEVGILEIDSYAETTGEEVKAHLEDLKKAGCKRLVIDMRDNSGGYLTAVQDVASYLMGPDKLIFKEDDKNGKVTDYKTKDVEQYTFDKLVVLVNDGTASAAEVLTAALKQQMNATVVGVKTYGKGTVQIPVTFSDGSMFKYTVGEWITPNGDKINEVGIEPDVEVKLDPALTLGAPKLDEDEVYKPDSVSLAAKSVQTYLKFLGYPVDRTDEYFSIASGEALKQYQKKMGMEANGNIDSKVITSLLSSISQEWNAHLDQYDTQMKKAVEIANG</sequence>
<keyword evidence="6" id="KW-0812">Transmembrane</keyword>
<dbReference type="Gene3D" id="1.10.101.10">
    <property type="entry name" value="PGBD-like superfamily/PGBD"/>
    <property type="match status" value="1"/>
</dbReference>
<dbReference type="Gene3D" id="2.30.42.10">
    <property type="match status" value="1"/>
</dbReference>
<keyword evidence="6" id="KW-1133">Transmembrane helix</keyword>
<protein>
    <submittedName>
        <fullName evidence="8">S41 family peptidase</fullName>
    </submittedName>
</protein>
<dbReference type="InterPro" id="IPR036366">
    <property type="entry name" value="PGBDSf"/>
</dbReference>
<dbReference type="SUPFAM" id="SSF52096">
    <property type="entry name" value="ClpP/crotonase"/>
    <property type="match status" value="1"/>
</dbReference>
<dbReference type="GO" id="GO:0008236">
    <property type="term" value="F:serine-type peptidase activity"/>
    <property type="evidence" value="ECO:0007669"/>
    <property type="project" value="UniProtKB-KW"/>
</dbReference>
<dbReference type="EMBL" id="CP060636">
    <property type="protein sequence ID" value="QNM12521.1"/>
    <property type="molecule type" value="Genomic_DNA"/>
</dbReference>
<dbReference type="GO" id="GO:0004175">
    <property type="term" value="F:endopeptidase activity"/>
    <property type="evidence" value="ECO:0007669"/>
    <property type="project" value="TreeGrafter"/>
</dbReference>
<dbReference type="InterPro" id="IPR004447">
    <property type="entry name" value="Peptidase_S41A"/>
</dbReference>
<feature type="domain" description="PDZ" evidence="7">
    <location>
        <begin position="114"/>
        <end position="183"/>
    </location>
</feature>
<dbReference type="Pfam" id="PF01471">
    <property type="entry name" value="PG_binding_1"/>
    <property type="match status" value="1"/>
</dbReference>
<accession>A0A7G9GNY9</accession>
<evidence type="ECO:0000313" key="9">
    <source>
        <dbReference type="Proteomes" id="UP000515856"/>
    </source>
</evidence>
<proteinExistence type="inferred from homology"/>
<dbReference type="KEGG" id="ehn:H9Q80_00765"/>
<dbReference type="SUPFAM" id="SSF47090">
    <property type="entry name" value="PGBD-like"/>
    <property type="match status" value="1"/>
</dbReference>
<evidence type="ECO:0000256" key="4">
    <source>
        <dbReference type="ARBA" id="ARBA00022825"/>
    </source>
</evidence>
<dbReference type="InterPro" id="IPR005151">
    <property type="entry name" value="Tail-specific_protease"/>
</dbReference>
<keyword evidence="6" id="KW-0472">Membrane</keyword>
<dbReference type="CDD" id="cd07560">
    <property type="entry name" value="Peptidase_S41_CPP"/>
    <property type="match status" value="1"/>
</dbReference>
<name>A0A7G9GNY9_9FIRM</name>
<dbReference type="Gene3D" id="3.90.226.10">
    <property type="entry name" value="2-enoyl-CoA Hydratase, Chain A, domain 1"/>
    <property type="match status" value="1"/>
</dbReference>
<evidence type="ECO:0000256" key="3">
    <source>
        <dbReference type="ARBA" id="ARBA00022801"/>
    </source>
</evidence>
<feature type="transmembrane region" description="Helical" evidence="6">
    <location>
        <begin position="30"/>
        <end position="50"/>
    </location>
</feature>
<keyword evidence="4 5" id="KW-0720">Serine protease</keyword>
<organism evidence="8 9">
    <name type="scientific">[Eubacterium] hominis</name>
    <dbReference type="NCBI Taxonomy" id="2764325"/>
    <lineage>
        <taxon>Bacteria</taxon>
        <taxon>Bacillati</taxon>
        <taxon>Bacillota</taxon>
        <taxon>Erysipelotrichia</taxon>
        <taxon>Erysipelotrichales</taxon>
        <taxon>Erysipelotrichaceae</taxon>
        <taxon>Amedibacillus</taxon>
    </lineage>
</organism>
<comment type="similarity">
    <text evidence="1 5">Belongs to the peptidase S41A family.</text>
</comment>
<evidence type="ECO:0000256" key="2">
    <source>
        <dbReference type="ARBA" id="ARBA00022670"/>
    </source>
</evidence>
<keyword evidence="3 5" id="KW-0378">Hydrolase</keyword>
<dbReference type="Proteomes" id="UP000515856">
    <property type="component" value="Chromosome"/>
</dbReference>
<dbReference type="InterPro" id="IPR002477">
    <property type="entry name" value="Peptidoglycan-bd-like"/>
</dbReference>
<keyword evidence="2 5" id="KW-0645">Protease</keyword>
<dbReference type="GO" id="GO:0007165">
    <property type="term" value="P:signal transduction"/>
    <property type="evidence" value="ECO:0007669"/>
    <property type="project" value="TreeGrafter"/>
</dbReference>
<dbReference type="GO" id="GO:0006508">
    <property type="term" value="P:proteolysis"/>
    <property type="evidence" value="ECO:0007669"/>
    <property type="project" value="UniProtKB-KW"/>
</dbReference>
<dbReference type="InterPro" id="IPR036365">
    <property type="entry name" value="PGBD-like_sf"/>
</dbReference>
<dbReference type="PANTHER" id="PTHR32060">
    <property type="entry name" value="TAIL-SPECIFIC PROTEASE"/>
    <property type="match status" value="1"/>
</dbReference>
<dbReference type="InterPro" id="IPR001478">
    <property type="entry name" value="PDZ"/>
</dbReference>
<evidence type="ECO:0000256" key="5">
    <source>
        <dbReference type="RuleBase" id="RU004404"/>
    </source>
</evidence>
<reference evidence="8 9" key="1">
    <citation type="submission" date="2020-08" db="EMBL/GenBank/DDBJ databases">
        <authorList>
            <person name="Liu C."/>
            <person name="Sun Q."/>
        </authorList>
    </citation>
    <scope>NUCLEOTIDE SEQUENCE [LARGE SCALE GENOMIC DNA]</scope>
    <source>
        <strain evidence="8 9">NSJ-61</strain>
    </source>
</reference>
<dbReference type="Gene3D" id="3.30.750.44">
    <property type="match status" value="1"/>
</dbReference>
<dbReference type="SMART" id="SM00245">
    <property type="entry name" value="TSPc"/>
    <property type="match status" value="1"/>
</dbReference>
<dbReference type="RefSeq" id="WP_117452933.1">
    <property type="nucleotide sequence ID" value="NZ_CP060636.1"/>
</dbReference>
<dbReference type="InterPro" id="IPR029045">
    <property type="entry name" value="ClpP/crotonase-like_dom_sf"/>
</dbReference>
<dbReference type="PANTHER" id="PTHR32060:SF30">
    <property type="entry name" value="CARBOXY-TERMINAL PROCESSING PROTEASE CTPA"/>
    <property type="match status" value="1"/>
</dbReference>
<dbReference type="NCBIfam" id="TIGR00225">
    <property type="entry name" value="prc"/>
    <property type="match status" value="1"/>
</dbReference>
<keyword evidence="9" id="KW-1185">Reference proteome</keyword>
<dbReference type="SMART" id="SM00228">
    <property type="entry name" value="PDZ"/>
    <property type="match status" value="1"/>
</dbReference>
<dbReference type="GO" id="GO:0030288">
    <property type="term" value="C:outer membrane-bounded periplasmic space"/>
    <property type="evidence" value="ECO:0007669"/>
    <property type="project" value="TreeGrafter"/>
</dbReference>
<dbReference type="Pfam" id="PF03572">
    <property type="entry name" value="Peptidase_S41"/>
    <property type="match status" value="1"/>
</dbReference>